<keyword evidence="14" id="KW-1185">Reference proteome</keyword>
<evidence type="ECO:0000259" key="12">
    <source>
        <dbReference type="Pfam" id="PF12019"/>
    </source>
</evidence>
<accession>A0A4R6EC73</accession>
<evidence type="ECO:0000256" key="8">
    <source>
        <dbReference type="ARBA" id="ARBA00023136"/>
    </source>
</evidence>
<comment type="similarity">
    <text evidence="9">Belongs to the GSP H family.</text>
</comment>
<dbReference type="PROSITE" id="PS00409">
    <property type="entry name" value="PROKAR_NTER_METHYL"/>
    <property type="match status" value="1"/>
</dbReference>
<dbReference type="InterPro" id="IPR049875">
    <property type="entry name" value="TypeII_GspH"/>
</dbReference>
<evidence type="ECO:0000256" key="1">
    <source>
        <dbReference type="ARBA" id="ARBA00004377"/>
    </source>
</evidence>
<dbReference type="NCBIfam" id="TIGR01708">
    <property type="entry name" value="typeII_sec_gspH"/>
    <property type="match status" value="1"/>
</dbReference>
<dbReference type="NCBIfam" id="TIGR02532">
    <property type="entry name" value="IV_pilin_GFxxxE"/>
    <property type="match status" value="1"/>
</dbReference>
<evidence type="ECO:0000256" key="6">
    <source>
        <dbReference type="ARBA" id="ARBA00022692"/>
    </source>
</evidence>
<proteinExistence type="inferred from homology"/>
<name>A0A4R6EC73_9RHOO</name>
<dbReference type="Proteomes" id="UP000295129">
    <property type="component" value="Unassembled WGS sequence"/>
</dbReference>
<keyword evidence="5" id="KW-0997">Cell inner membrane</keyword>
<evidence type="ECO:0000256" key="4">
    <source>
        <dbReference type="ARBA" id="ARBA00022481"/>
    </source>
</evidence>
<sequence>MRQPESRSHTQHGFTLIELMLVLVIIGIATAAIGVAVRPTPGAALRQDALDLARRLIAAQNEARIDGRLIAWVADEQGYRFMRGTWRGTEGSAIPSPSLAGELDAFADDEILRPRRWSEPPTEVSPTGPLRLSPEWIAVPLTLQLRSGSATARIVLDAGGYRVE</sequence>
<dbReference type="AlphaFoldDB" id="A0A4R6EC73"/>
<dbReference type="EMBL" id="SNVV01000003">
    <property type="protein sequence ID" value="TDN55745.1"/>
    <property type="molecule type" value="Genomic_DNA"/>
</dbReference>
<dbReference type="GO" id="GO:0005886">
    <property type="term" value="C:plasma membrane"/>
    <property type="evidence" value="ECO:0007669"/>
    <property type="project" value="UniProtKB-SubCell"/>
</dbReference>
<evidence type="ECO:0000256" key="3">
    <source>
        <dbReference type="ARBA" id="ARBA00022475"/>
    </source>
</evidence>
<organism evidence="13 14">
    <name type="scientific">Azoarcus indigens</name>
    <dbReference type="NCBI Taxonomy" id="29545"/>
    <lineage>
        <taxon>Bacteria</taxon>
        <taxon>Pseudomonadati</taxon>
        <taxon>Pseudomonadota</taxon>
        <taxon>Betaproteobacteria</taxon>
        <taxon>Rhodocyclales</taxon>
        <taxon>Zoogloeaceae</taxon>
        <taxon>Azoarcus</taxon>
    </lineage>
</organism>
<evidence type="ECO:0000313" key="13">
    <source>
        <dbReference type="EMBL" id="TDN55745.1"/>
    </source>
</evidence>
<reference evidence="13 14" key="1">
    <citation type="submission" date="2019-03" db="EMBL/GenBank/DDBJ databases">
        <title>Genomic Encyclopedia of Type Strains, Phase IV (KMG-IV): sequencing the most valuable type-strain genomes for metagenomic binning, comparative biology and taxonomic classification.</title>
        <authorList>
            <person name="Goeker M."/>
        </authorList>
    </citation>
    <scope>NUCLEOTIDE SEQUENCE [LARGE SCALE GENOMIC DNA]</scope>
    <source>
        <strain evidence="13 14">DSM 12121</strain>
    </source>
</reference>
<evidence type="ECO:0000256" key="10">
    <source>
        <dbReference type="ARBA" id="ARBA00030775"/>
    </source>
</evidence>
<evidence type="ECO:0000256" key="2">
    <source>
        <dbReference type="ARBA" id="ARBA00021549"/>
    </source>
</evidence>
<evidence type="ECO:0000256" key="9">
    <source>
        <dbReference type="ARBA" id="ARBA00025772"/>
    </source>
</evidence>
<dbReference type="Pfam" id="PF12019">
    <property type="entry name" value="GspH"/>
    <property type="match status" value="1"/>
</dbReference>
<comment type="caution">
    <text evidence="13">The sequence shown here is derived from an EMBL/GenBank/DDBJ whole genome shotgun (WGS) entry which is preliminary data.</text>
</comment>
<gene>
    <name evidence="13" type="ORF">C7389_10377</name>
</gene>
<keyword evidence="4" id="KW-0488">Methylation</keyword>
<evidence type="ECO:0000256" key="11">
    <source>
        <dbReference type="SAM" id="Phobius"/>
    </source>
</evidence>
<keyword evidence="8 11" id="KW-0472">Membrane</keyword>
<keyword evidence="3" id="KW-1003">Cell membrane</keyword>
<evidence type="ECO:0000256" key="5">
    <source>
        <dbReference type="ARBA" id="ARBA00022519"/>
    </source>
</evidence>
<dbReference type="InterPro" id="IPR012902">
    <property type="entry name" value="N_methyl_site"/>
</dbReference>
<dbReference type="Gene3D" id="3.55.40.10">
    <property type="entry name" value="minor pseudopilin epsh domain"/>
    <property type="match status" value="1"/>
</dbReference>
<dbReference type="InterPro" id="IPR022346">
    <property type="entry name" value="T2SS_GspH"/>
</dbReference>
<comment type="subcellular location">
    <subcellularLocation>
        <location evidence="1">Cell inner membrane</location>
        <topology evidence="1">Single-pass membrane protein</topology>
    </subcellularLocation>
</comment>
<dbReference type="InterPro" id="IPR045584">
    <property type="entry name" value="Pilin-like"/>
</dbReference>
<protein>
    <recommendedName>
        <fullName evidence="2">Type II secretion system protein H</fullName>
    </recommendedName>
    <alternativeName>
        <fullName evidence="10">General secretion pathway protein H</fullName>
    </alternativeName>
</protein>
<keyword evidence="6 11" id="KW-0812">Transmembrane</keyword>
<dbReference type="GO" id="GO:0015627">
    <property type="term" value="C:type II protein secretion system complex"/>
    <property type="evidence" value="ECO:0007669"/>
    <property type="project" value="InterPro"/>
</dbReference>
<dbReference type="GO" id="GO:0015628">
    <property type="term" value="P:protein secretion by the type II secretion system"/>
    <property type="evidence" value="ECO:0007669"/>
    <property type="project" value="InterPro"/>
</dbReference>
<dbReference type="SUPFAM" id="SSF54523">
    <property type="entry name" value="Pili subunits"/>
    <property type="match status" value="1"/>
</dbReference>
<dbReference type="Pfam" id="PF07963">
    <property type="entry name" value="N_methyl"/>
    <property type="match status" value="1"/>
</dbReference>
<feature type="transmembrane region" description="Helical" evidence="11">
    <location>
        <begin position="12"/>
        <end position="37"/>
    </location>
</feature>
<evidence type="ECO:0000256" key="7">
    <source>
        <dbReference type="ARBA" id="ARBA00022989"/>
    </source>
</evidence>
<evidence type="ECO:0000313" key="14">
    <source>
        <dbReference type="Proteomes" id="UP000295129"/>
    </source>
</evidence>
<dbReference type="RefSeq" id="WP_162851670.1">
    <property type="nucleotide sequence ID" value="NZ_SNVV01000003.1"/>
</dbReference>
<keyword evidence="7 11" id="KW-1133">Transmembrane helix</keyword>
<feature type="domain" description="General secretion pathway GspH" evidence="12">
    <location>
        <begin position="49"/>
        <end position="160"/>
    </location>
</feature>